<evidence type="ECO:0000313" key="2">
    <source>
        <dbReference type="Proteomes" id="UP000827609"/>
    </source>
</evidence>
<dbReference type="EMBL" id="MZ475896">
    <property type="protein sequence ID" value="QYW04905.1"/>
    <property type="molecule type" value="Genomic_DNA"/>
</dbReference>
<organism evidence="1 2">
    <name type="scientific">Erwinia phage pEa_SNUABM_7</name>
    <dbReference type="NCBI Taxonomy" id="2866695"/>
    <lineage>
        <taxon>Viruses</taxon>
        <taxon>Duplodnaviria</taxon>
        <taxon>Heunggongvirae</taxon>
        <taxon>Uroviricota</taxon>
        <taxon>Caudoviricetes</taxon>
        <taxon>Snuvirus</taxon>
        <taxon>Snuvirus SNUABM7</taxon>
    </lineage>
</organism>
<gene>
    <name evidence="1" type="ORF">pEaSNUABM7_00237</name>
</gene>
<proteinExistence type="predicted"/>
<keyword evidence="2" id="KW-1185">Reference proteome</keyword>
<dbReference type="Proteomes" id="UP000827609">
    <property type="component" value="Segment"/>
</dbReference>
<sequence>MFFKNPVGGIIPNFPIQHTIVDMERRVSELYGELRAAGCKVVQELDCLYIEVPHGVNVDPIMKRHEEMFTSITSKPGRLNLGDEDEEEI</sequence>
<protein>
    <submittedName>
        <fullName evidence="1">Uncharacterized protein</fullName>
    </submittedName>
</protein>
<evidence type="ECO:0000313" key="1">
    <source>
        <dbReference type="EMBL" id="QYW04905.1"/>
    </source>
</evidence>
<accession>A0AAE7WSN1</accession>
<name>A0AAE7WSN1_9CAUD</name>
<reference evidence="1" key="1">
    <citation type="submission" date="2021-06" db="EMBL/GenBank/DDBJ databases">
        <title>Complete genome sequence of Erwinia phage pEa_SNUABM_7.</title>
        <authorList>
            <person name="Kim S.G."/>
            <person name="Park S.C."/>
        </authorList>
    </citation>
    <scope>NUCLEOTIDE SEQUENCE</scope>
</reference>